<keyword evidence="1" id="KW-1185">Reference proteome</keyword>
<sequence>MKIAYITVMVVIVVVGNRLPKQDIYLGKDHFEKLKNIHFNWYTFSIKALLAQMAKDLMKKLDKASSMNMIACLKKISDTKDISETAKCLLITKSNLQNVKKTYQTGIRGKDHSFSPGYFKVQ</sequence>
<accession>A0A1I7WRD2</accession>
<proteinExistence type="predicted"/>
<dbReference type="Proteomes" id="UP000095283">
    <property type="component" value="Unplaced"/>
</dbReference>
<protein>
    <submittedName>
        <fullName evidence="2">Odorant binding protein</fullName>
    </submittedName>
</protein>
<evidence type="ECO:0000313" key="2">
    <source>
        <dbReference type="WBParaSite" id="Hba_07711"/>
    </source>
</evidence>
<name>A0A1I7WRD2_HETBA</name>
<evidence type="ECO:0000313" key="1">
    <source>
        <dbReference type="Proteomes" id="UP000095283"/>
    </source>
</evidence>
<reference evidence="2" key="1">
    <citation type="submission" date="2016-11" db="UniProtKB">
        <authorList>
            <consortium name="WormBaseParasite"/>
        </authorList>
    </citation>
    <scope>IDENTIFICATION</scope>
</reference>
<dbReference type="AlphaFoldDB" id="A0A1I7WRD2"/>
<dbReference type="WBParaSite" id="Hba_07711">
    <property type="protein sequence ID" value="Hba_07711"/>
    <property type="gene ID" value="Hba_07711"/>
</dbReference>
<organism evidence="1 2">
    <name type="scientific">Heterorhabditis bacteriophora</name>
    <name type="common">Entomopathogenic nematode worm</name>
    <dbReference type="NCBI Taxonomy" id="37862"/>
    <lineage>
        <taxon>Eukaryota</taxon>
        <taxon>Metazoa</taxon>
        <taxon>Ecdysozoa</taxon>
        <taxon>Nematoda</taxon>
        <taxon>Chromadorea</taxon>
        <taxon>Rhabditida</taxon>
        <taxon>Rhabditina</taxon>
        <taxon>Rhabditomorpha</taxon>
        <taxon>Strongyloidea</taxon>
        <taxon>Heterorhabditidae</taxon>
        <taxon>Heterorhabditis</taxon>
    </lineage>
</organism>